<dbReference type="PANTHER" id="PTHR43046">
    <property type="entry name" value="GDP-MANNOSE MANNOSYL HYDROLASE"/>
    <property type="match status" value="1"/>
</dbReference>
<dbReference type="GO" id="GO:0016787">
    <property type="term" value="F:hydrolase activity"/>
    <property type="evidence" value="ECO:0007669"/>
    <property type="project" value="UniProtKB-KW"/>
</dbReference>
<dbReference type="Proteomes" id="UP000249522">
    <property type="component" value="Unassembled WGS sequence"/>
</dbReference>
<evidence type="ECO:0000256" key="1">
    <source>
        <dbReference type="ARBA" id="ARBA00001946"/>
    </source>
</evidence>
<dbReference type="Gene3D" id="3.90.79.10">
    <property type="entry name" value="Nucleoside Triphosphate Pyrophosphohydrolase"/>
    <property type="match status" value="1"/>
</dbReference>
<sequence length="157" mass="17605">MEKLNRPIRNSARAVIIQNGCVLLTKNKDDGGFFYLFPGGGQEHGEELRDAVMRECIEETGLPVKVGDLIHVREYIGSNHEFSETDAGIHQVEFFFSCERETDGPEPVMNGDLPDSYQVGVEWVEVERLADIRLYPASLGDKLAGKRDLPCYMGDIN</sequence>
<dbReference type="SUPFAM" id="SSF55811">
    <property type="entry name" value="Nudix"/>
    <property type="match status" value="1"/>
</dbReference>
<protein>
    <submittedName>
        <fullName evidence="4">NUDIX hydrolase</fullName>
    </submittedName>
</protein>
<dbReference type="InterPro" id="IPR000086">
    <property type="entry name" value="NUDIX_hydrolase_dom"/>
</dbReference>
<keyword evidence="5" id="KW-1185">Reference proteome</keyword>
<evidence type="ECO:0000313" key="5">
    <source>
        <dbReference type="Proteomes" id="UP000249522"/>
    </source>
</evidence>
<accession>A0A2W1LBX1</accession>
<evidence type="ECO:0000259" key="3">
    <source>
        <dbReference type="PROSITE" id="PS51462"/>
    </source>
</evidence>
<evidence type="ECO:0000256" key="2">
    <source>
        <dbReference type="ARBA" id="ARBA00022801"/>
    </source>
</evidence>
<comment type="caution">
    <text evidence="4">The sequence shown here is derived from an EMBL/GenBank/DDBJ whole genome shotgun (WGS) entry which is preliminary data.</text>
</comment>
<keyword evidence="2 4" id="KW-0378">Hydrolase</keyword>
<organism evidence="4 5">
    <name type="scientific">Paenibacillus sambharensis</name>
    <dbReference type="NCBI Taxonomy" id="1803190"/>
    <lineage>
        <taxon>Bacteria</taxon>
        <taxon>Bacillati</taxon>
        <taxon>Bacillota</taxon>
        <taxon>Bacilli</taxon>
        <taxon>Bacillales</taxon>
        <taxon>Paenibacillaceae</taxon>
        <taxon>Paenibacillus</taxon>
    </lineage>
</organism>
<evidence type="ECO:0000313" key="4">
    <source>
        <dbReference type="EMBL" id="PZD96219.1"/>
    </source>
</evidence>
<proteinExistence type="predicted"/>
<dbReference type="PROSITE" id="PS51462">
    <property type="entry name" value="NUDIX"/>
    <property type="match status" value="1"/>
</dbReference>
<dbReference type="Pfam" id="PF00293">
    <property type="entry name" value="NUDIX"/>
    <property type="match status" value="1"/>
</dbReference>
<dbReference type="EMBL" id="QKRB01000041">
    <property type="protein sequence ID" value="PZD96219.1"/>
    <property type="molecule type" value="Genomic_DNA"/>
</dbReference>
<dbReference type="AlphaFoldDB" id="A0A2W1LBX1"/>
<gene>
    <name evidence="4" type="ORF">DNH61_08400</name>
</gene>
<dbReference type="CDD" id="cd18880">
    <property type="entry name" value="NUDIX_ADPRase"/>
    <property type="match status" value="1"/>
</dbReference>
<feature type="domain" description="Nudix hydrolase" evidence="3">
    <location>
        <begin position="7"/>
        <end position="148"/>
    </location>
</feature>
<comment type="cofactor">
    <cofactor evidence="1">
        <name>Mg(2+)</name>
        <dbReference type="ChEBI" id="CHEBI:18420"/>
    </cofactor>
</comment>
<dbReference type="RefSeq" id="WP_111146217.1">
    <property type="nucleotide sequence ID" value="NZ_QKRB01000041.1"/>
</dbReference>
<reference evidence="4 5" key="1">
    <citation type="submission" date="2018-06" db="EMBL/GenBank/DDBJ databases">
        <title>Paenibacillus imtechensis sp. nov.</title>
        <authorList>
            <person name="Pinnaka A.K."/>
            <person name="Singh H."/>
            <person name="Kaur M."/>
        </authorList>
    </citation>
    <scope>NUCLEOTIDE SEQUENCE [LARGE SCALE GENOMIC DNA]</scope>
    <source>
        <strain evidence="4 5">SMB1</strain>
    </source>
</reference>
<dbReference type="InterPro" id="IPR015797">
    <property type="entry name" value="NUDIX_hydrolase-like_dom_sf"/>
</dbReference>
<dbReference type="OrthoDB" id="65827at2"/>
<dbReference type="PANTHER" id="PTHR43046:SF14">
    <property type="entry name" value="MUTT_NUDIX FAMILY PROTEIN"/>
    <property type="match status" value="1"/>
</dbReference>
<name>A0A2W1LBX1_9BACL</name>